<gene>
    <name evidence="1" type="ORF">BBOH_1519</name>
</gene>
<dbReference type="STRING" id="1437606.BBOH_1519"/>
<evidence type="ECO:0000313" key="2">
    <source>
        <dbReference type="Proteomes" id="UP000029096"/>
    </source>
</evidence>
<dbReference type="EMBL" id="JGYP01000005">
    <property type="protein sequence ID" value="KFI44792.1"/>
    <property type="molecule type" value="Genomic_DNA"/>
</dbReference>
<sequence>MAFSRSAMFHALSAHDDTDTFRHNHGLHQGSASLLRSQTSQSADQTASIVPAKLLEPLAYVAHDNRPSHIASLTTFISAPYRFYPIRRRKPTLAISTIKDKGQGTSYLCPRCHLGSRSPVPLARCQHVSSNSRMLTCRSLMAIIQPVRPQRLAQRFASAQAQPPQARSSCAFVYSPSLRFALFLIITVKPHRSESSAPAHSARFPYVKTVVSPPLKSDISTICSLAIIRFA</sequence>
<keyword evidence="2" id="KW-1185">Reference proteome</keyword>
<dbReference type="Proteomes" id="UP000029096">
    <property type="component" value="Unassembled WGS sequence"/>
</dbReference>
<organism evidence="1 2">
    <name type="scientific">Bifidobacterium bohemicum DSM 22767</name>
    <dbReference type="NCBI Taxonomy" id="1437606"/>
    <lineage>
        <taxon>Bacteria</taxon>
        <taxon>Bacillati</taxon>
        <taxon>Actinomycetota</taxon>
        <taxon>Actinomycetes</taxon>
        <taxon>Bifidobacteriales</taxon>
        <taxon>Bifidobacteriaceae</taxon>
        <taxon>Bifidobacterium</taxon>
    </lineage>
</organism>
<protein>
    <submittedName>
        <fullName evidence="1">Uncharacterized protein</fullName>
    </submittedName>
</protein>
<name>A0A086ZE42_9BIFI</name>
<accession>A0A086ZE42</accession>
<dbReference type="AlphaFoldDB" id="A0A086ZE42"/>
<reference evidence="1 2" key="1">
    <citation type="submission" date="2014-03" db="EMBL/GenBank/DDBJ databases">
        <title>Genomics of Bifidobacteria.</title>
        <authorList>
            <person name="Ventura M."/>
            <person name="Milani C."/>
            <person name="Lugli G.A."/>
        </authorList>
    </citation>
    <scope>NUCLEOTIDE SEQUENCE [LARGE SCALE GENOMIC DNA]</scope>
    <source>
        <strain evidence="1 2">DSM 22767</strain>
    </source>
</reference>
<proteinExistence type="predicted"/>
<evidence type="ECO:0000313" key="1">
    <source>
        <dbReference type="EMBL" id="KFI44792.1"/>
    </source>
</evidence>
<comment type="caution">
    <text evidence="1">The sequence shown here is derived from an EMBL/GenBank/DDBJ whole genome shotgun (WGS) entry which is preliminary data.</text>
</comment>